<gene>
    <name evidence="6" type="primary">prfA</name>
    <name evidence="9" type="ORF">E5355_13195</name>
</gene>
<evidence type="ECO:0000256" key="6">
    <source>
        <dbReference type="HAMAP-Rule" id="MF_00093"/>
    </source>
</evidence>
<dbReference type="InterPro" id="IPR004373">
    <property type="entry name" value="RF-1"/>
</dbReference>
<feature type="domain" description="Prokaryotic-type class I peptide chain release factors" evidence="8">
    <location>
        <begin position="233"/>
        <end position="249"/>
    </location>
</feature>
<evidence type="ECO:0000313" key="9">
    <source>
        <dbReference type="EMBL" id="TGY02617.1"/>
    </source>
</evidence>
<dbReference type="AlphaFoldDB" id="A0A4S2AN55"/>
<sequence length="371" mass="41787">MADNNNTLLEKLEGLVARFEEVSTLITDPAVIADQKRYVKLTKEYKELGDLMNARKEYMQVLSGIEEAKEIIANETDQEMREMAREELDACQTRQPELEEQIKLLLVPADPQDGRNAILEIRGGTGGDEAAIFAGDLFRMYTKFCEAKGWKLEISSANEGAAGGFKEIACSVTGDNVYGTLKYESGVHRVQRVPATETQGRVHTSAASVAVLPEAEEFDVVINEGEIKWDTFRSGGAGGQNVNKVESGVRLRYNWKNPNTGVVEEILIECTETRDQPKNKERALSRLRTFIYDKEHQKYIDDIASKRKTMVSTGDRSAKIRTYNYPQGRITDHRINYTIYNLSAFMDGDIQDCIDHLIVAENAERLKESEL</sequence>
<dbReference type="PANTHER" id="PTHR43804:SF7">
    <property type="entry name" value="LD18447P"/>
    <property type="match status" value="1"/>
</dbReference>
<dbReference type="PANTHER" id="PTHR43804">
    <property type="entry name" value="LD18447P"/>
    <property type="match status" value="1"/>
</dbReference>
<name>A0A4S2AN55_9BACE</name>
<dbReference type="Gene3D" id="3.30.160.20">
    <property type="match status" value="1"/>
</dbReference>
<evidence type="ECO:0000256" key="7">
    <source>
        <dbReference type="NCBIfam" id="TIGR00019"/>
    </source>
</evidence>
<evidence type="ECO:0000259" key="8">
    <source>
        <dbReference type="PROSITE" id="PS00745"/>
    </source>
</evidence>
<organism evidence="9 10">
    <name type="scientific">Bacteroides muris</name>
    <name type="common">ex Afrizal et al. 2022</name>
    <dbReference type="NCBI Taxonomy" id="2516960"/>
    <lineage>
        <taxon>Bacteria</taxon>
        <taxon>Pseudomonadati</taxon>
        <taxon>Bacteroidota</taxon>
        <taxon>Bacteroidia</taxon>
        <taxon>Bacteroidales</taxon>
        <taxon>Bacteroidaceae</taxon>
        <taxon>Bacteroides</taxon>
    </lineage>
</organism>
<dbReference type="InterPro" id="IPR050057">
    <property type="entry name" value="Prokaryotic/Mito_RF"/>
</dbReference>
<comment type="similarity">
    <text evidence="2 6">Belongs to the prokaryotic/mitochondrial release factor family.</text>
</comment>
<dbReference type="InterPro" id="IPR005139">
    <property type="entry name" value="PCRF"/>
</dbReference>
<keyword evidence="10" id="KW-1185">Reference proteome</keyword>
<comment type="caution">
    <text evidence="9">The sequence shown here is derived from an EMBL/GenBank/DDBJ whole genome shotgun (WGS) entry which is preliminary data.</text>
</comment>
<evidence type="ECO:0000256" key="3">
    <source>
        <dbReference type="ARBA" id="ARBA00022481"/>
    </source>
</evidence>
<dbReference type="Pfam" id="PF00472">
    <property type="entry name" value="RF-1"/>
    <property type="match status" value="1"/>
</dbReference>
<feature type="modified residue" description="N5-methylglutamine" evidence="6">
    <location>
        <position position="240"/>
    </location>
</feature>
<dbReference type="GO" id="GO:0005737">
    <property type="term" value="C:cytoplasm"/>
    <property type="evidence" value="ECO:0007669"/>
    <property type="project" value="UniProtKB-SubCell"/>
</dbReference>
<comment type="function">
    <text evidence="1 6">Peptide chain release factor 1 directs the termination of translation in response to the peptide chain termination codons UAG and UAA.</text>
</comment>
<dbReference type="NCBIfam" id="TIGR00019">
    <property type="entry name" value="prfA"/>
    <property type="match status" value="1"/>
</dbReference>
<dbReference type="Gene3D" id="6.10.140.1950">
    <property type="match status" value="1"/>
</dbReference>
<dbReference type="InterPro" id="IPR045853">
    <property type="entry name" value="Pep_chain_release_fac_I_sf"/>
</dbReference>
<dbReference type="InterPro" id="IPR000352">
    <property type="entry name" value="Pep_chain_release_fac_I"/>
</dbReference>
<keyword evidence="3 6" id="KW-0488">Methylation</keyword>
<dbReference type="Gene3D" id="3.30.70.1660">
    <property type="match status" value="1"/>
</dbReference>
<keyword evidence="4 6" id="KW-0963">Cytoplasm</keyword>
<dbReference type="HAMAP" id="MF_00093">
    <property type="entry name" value="Rel_fac_1"/>
    <property type="match status" value="1"/>
</dbReference>
<evidence type="ECO:0000256" key="2">
    <source>
        <dbReference type="ARBA" id="ARBA00010835"/>
    </source>
</evidence>
<comment type="PTM">
    <text evidence="6">Methylated by PrmC. Methylation increases the termination efficiency of RF1.</text>
</comment>
<comment type="subcellular location">
    <subcellularLocation>
        <location evidence="6">Cytoplasm</location>
    </subcellularLocation>
</comment>
<dbReference type="SUPFAM" id="SSF75620">
    <property type="entry name" value="Release factor"/>
    <property type="match status" value="1"/>
</dbReference>
<dbReference type="NCBIfam" id="NF001859">
    <property type="entry name" value="PRK00591.1"/>
    <property type="match status" value="1"/>
</dbReference>
<dbReference type="Pfam" id="PF03462">
    <property type="entry name" value="PCRF"/>
    <property type="match status" value="1"/>
</dbReference>
<dbReference type="EMBL" id="SRYZ01000032">
    <property type="protein sequence ID" value="TGY02617.1"/>
    <property type="molecule type" value="Genomic_DNA"/>
</dbReference>
<reference evidence="9 10" key="1">
    <citation type="submission" date="2019-04" db="EMBL/GenBank/DDBJ databases">
        <title>Microbes associate with the intestines of laboratory mice.</title>
        <authorList>
            <person name="Navarre W."/>
            <person name="Wong E."/>
            <person name="Huang K."/>
            <person name="Tropini C."/>
            <person name="Ng K."/>
            <person name="Yu B."/>
        </authorList>
    </citation>
    <scope>NUCLEOTIDE SEQUENCE [LARGE SCALE GENOMIC DNA]</scope>
    <source>
        <strain evidence="9 10">NM69_E16B</strain>
    </source>
</reference>
<dbReference type="FunFam" id="3.30.160.20:FF:000040">
    <property type="entry name" value="Peptide chain release factor 2"/>
    <property type="match status" value="1"/>
</dbReference>
<dbReference type="SMART" id="SM00937">
    <property type="entry name" value="PCRF"/>
    <property type="match status" value="1"/>
</dbReference>
<dbReference type="RefSeq" id="WP_136010720.1">
    <property type="nucleotide sequence ID" value="NZ_SRYZ01000032.1"/>
</dbReference>
<accession>A0A4S2AN55</accession>
<evidence type="ECO:0000313" key="10">
    <source>
        <dbReference type="Proteomes" id="UP000310532"/>
    </source>
</evidence>
<evidence type="ECO:0000256" key="4">
    <source>
        <dbReference type="ARBA" id="ARBA00022490"/>
    </source>
</evidence>
<dbReference type="Proteomes" id="UP000310532">
    <property type="component" value="Unassembled WGS sequence"/>
</dbReference>
<keyword evidence="5 6" id="KW-0648">Protein biosynthesis</keyword>
<evidence type="ECO:0000256" key="1">
    <source>
        <dbReference type="ARBA" id="ARBA00002986"/>
    </source>
</evidence>
<dbReference type="FunFam" id="3.30.70.1660:FF:000002">
    <property type="entry name" value="Peptide chain release factor 1"/>
    <property type="match status" value="1"/>
</dbReference>
<proteinExistence type="inferred from homology"/>
<evidence type="ECO:0000256" key="5">
    <source>
        <dbReference type="ARBA" id="ARBA00022917"/>
    </source>
</evidence>
<dbReference type="PROSITE" id="PS00745">
    <property type="entry name" value="RF_PROK_I"/>
    <property type="match status" value="1"/>
</dbReference>
<protein>
    <recommendedName>
        <fullName evidence="6 7">Peptide chain release factor 1</fullName>
        <shortName evidence="6">RF-1</shortName>
    </recommendedName>
</protein>
<dbReference type="FunFam" id="3.30.70.1660:FF:000010">
    <property type="entry name" value="Peptide chain release factor 1"/>
    <property type="match status" value="1"/>
</dbReference>
<dbReference type="GO" id="GO:0016149">
    <property type="term" value="F:translation release factor activity, codon specific"/>
    <property type="evidence" value="ECO:0007669"/>
    <property type="project" value="UniProtKB-UniRule"/>
</dbReference>